<dbReference type="RefSeq" id="WP_174134992.1">
    <property type="nucleotide sequence ID" value="NZ_JABUFE010000001.1"/>
</dbReference>
<sequence length="334" mass="36500">MNKIVPVTDPETDAVFANLQADPAAFDPISAIRIAEAEAKVRGLDLVISAPPLTSLQPTPVSAVIVKDDRIQVEASLAGLVGPLSPLPPAYTEMITLSNRRRSYGLGAFFDLFSDRLTWLFIHAAEKYSLPVLLRWNADGKNRIRTALFSLIGLSSGNLRRHTTLPKDGLLRYAGLLAQRTRSAQGLRAVLAAELQLPVQVKQFHNRWLPIPVSEQTNMASNTRTPARLGQNTTAGAYLPERSGKIRIVVGPVRYHDFLALEPGTDKVNSLQNLIRLYLGPVLDFDIQVILAREDVPDTQLGGAGPMARLGWNTWAKSAESDKDSDQAVIEATV</sequence>
<accession>A0ABX2ILH9</accession>
<gene>
    <name evidence="1" type="primary">tssG</name>
    <name evidence="1" type="ORF">HRQ87_02855</name>
</gene>
<dbReference type="Pfam" id="PF06996">
    <property type="entry name" value="T6SS_TssG"/>
    <property type="match status" value="1"/>
</dbReference>
<evidence type="ECO:0000313" key="2">
    <source>
        <dbReference type="Proteomes" id="UP000777935"/>
    </source>
</evidence>
<dbReference type="PANTHER" id="PTHR35564">
    <property type="match status" value="1"/>
</dbReference>
<dbReference type="PANTHER" id="PTHR35564:SF4">
    <property type="entry name" value="CYTOPLASMIC PROTEIN"/>
    <property type="match status" value="1"/>
</dbReference>
<protein>
    <submittedName>
        <fullName evidence="1">Type VI secretion system baseplate subunit TssG</fullName>
    </submittedName>
</protein>
<comment type="caution">
    <text evidence="1">The sequence shown here is derived from an EMBL/GenBank/DDBJ whole genome shotgun (WGS) entry which is preliminary data.</text>
</comment>
<reference evidence="1 2" key="1">
    <citation type="submission" date="2020-06" db="EMBL/GenBank/DDBJ databases">
        <title>Sulfitobacter algicola sp. nov., isolated from green algae.</title>
        <authorList>
            <person name="Wang C."/>
        </authorList>
    </citation>
    <scope>NUCLEOTIDE SEQUENCE [LARGE SCALE GENOMIC DNA]</scope>
    <source>
        <strain evidence="1 2">1151</strain>
    </source>
</reference>
<dbReference type="EMBL" id="JABUFE010000001">
    <property type="protein sequence ID" value="NSX53731.1"/>
    <property type="molecule type" value="Genomic_DNA"/>
</dbReference>
<name>A0ABX2ILH9_9RHOB</name>
<evidence type="ECO:0000313" key="1">
    <source>
        <dbReference type="EMBL" id="NSX53731.1"/>
    </source>
</evidence>
<proteinExistence type="predicted"/>
<dbReference type="Proteomes" id="UP000777935">
    <property type="component" value="Unassembled WGS sequence"/>
</dbReference>
<keyword evidence="2" id="KW-1185">Reference proteome</keyword>
<organism evidence="1 2">
    <name type="scientific">Parasulfitobacter algicola</name>
    <dbReference type="NCBI Taxonomy" id="2614809"/>
    <lineage>
        <taxon>Bacteria</taxon>
        <taxon>Pseudomonadati</taxon>
        <taxon>Pseudomonadota</taxon>
        <taxon>Alphaproteobacteria</taxon>
        <taxon>Rhodobacterales</taxon>
        <taxon>Roseobacteraceae</taxon>
        <taxon>Parasulfitobacter</taxon>
    </lineage>
</organism>
<dbReference type="InterPro" id="IPR010732">
    <property type="entry name" value="T6SS_TssG-like"/>
</dbReference>
<dbReference type="NCBIfam" id="TIGR03347">
    <property type="entry name" value="VI_chp_1"/>
    <property type="match status" value="1"/>
</dbReference>